<dbReference type="AlphaFoldDB" id="G7DY05"/>
<dbReference type="RefSeq" id="XP_014569977.1">
    <property type="nucleotide sequence ID" value="XM_014714491.1"/>
</dbReference>
<reference evidence="2 3" key="2">
    <citation type="journal article" date="2012" name="Open Biol.">
        <title>Characteristics of nucleosomes and linker DNA regions on the genome of the basidiomycete Mixia osmundae revealed by mono- and dinucleosome mapping.</title>
        <authorList>
            <person name="Nishida H."/>
            <person name="Kondo S."/>
            <person name="Matsumoto T."/>
            <person name="Suzuki Y."/>
            <person name="Yoshikawa H."/>
            <person name="Taylor T.D."/>
            <person name="Sugiyama J."/>
        </authorList>
    </citation>
    <scope>NUCLEOTIDE SEQUENCE [LARGE SCALE GENOMIC DNA]</scope>
    <source>
        <strain evidence="3">CBS 9802 / IAM 14324 / JCM 22182 / KY 12970</strain>
    </source>
</reference>
<accession>G7DY05</accession>
<feature type="transmembrane region" description="Helical" evidence="1">
    <location>
        <begin position="6"/>
        <end position="25"/>
    </location>
</feature>
<dbReference type="OMA" id="CERDRWT"/>
<organism evidence="2 3">
    <name type="scientific">Mixia osmundae (strain CBS 9802 / IAM 14324 / JCM 22182 / KY 12970)</name>
    <dbReference type="NCBI Taxonomy" id="764103"/>
    <lineage>
        <taxon>Eukaryota</taxon>
        <taxon>Fungi</taxon>
        <taxon>Dikarya</taxon>
        <taxon>Basidiomycota</taxon>
        <taxon>Pucciniomycotina</taxon>
        <taxon>Mixiomycetes</taxon>
        <taxon>Mixiales</taxon>
        <taxon>Mixiaceae</taxon>
        <taxon>Mixia</taxon>
    </lineage>
</organism>
<evidence type="ECO:0000313" key="3">
    <source>
        <dbReference type="Proteomes" id="UP000009131"/>
    </source>
</evidence>
<keyword evidence="3" id="KW-1185">Reference proteome</keyword>
<dbReference type="HOGENOM" id="CLU_2015822_0_0_1"/>
<gene>
    <name evidence="2" type="primary">Mo02119</name>
    <name evidence="2" type="ORF">E5Q_02119</name>
</gene>
<dbReference type="OrthoDB" id="2559326at2759"/>
<keyword evidence="1" id="KW-0812">Transmembrane</keyword>
<dbReference type="Pfam" id="PF15932">
    <property type="entry name" value="DUF4748"/>
    <property type="match status" value="1"/>
</dbReference>
<dbReference type="InParanoid" id="G7DY05"/>
<sequence length="123" mass="13834">MNTPQSMMLGWGSLCVAAGVAYYWAKGDINERRREQFKAGTRNDDRREWYDRLDDKEKKTVKTKLGGVPPSDKSAAADPALSFLGSTHLVSAKPSIGGRRAELLSKRRADCERDRWTDASRPF</sequence>
<keyword evidence="1" id="KW-0472">Membrane</keyword>
<dbReference type="Proteomes" id="UP000009131">
    <property type="component" value="Unassembled WGS sequence"/>
</dbReference>
<dbReference type="eggNOG" id="ENOG502SF7B">
    <property type="taxonomic scope" value="Eukaryota"/>
</dbReference>
<name>G7DY05_MIXOS</name>
<keyword evidence="1" id="KW-1133">Transmembrane helix</keyword>
<protein>
    <submittedName>
        <fullName evidence="2">Uncharacterized protein</fullName>
    </submittedName>
</protein>
<reference evidence="2 3" key="1">
    <citation type="journal article" date="2011" name="J. Gen. Appl. Microbiol.">
        <title>Draft genome sequencing of the enigmatic basidiomycete Mixia osmundae.</title>
        <authorList>
            <person name="Nishida H."/>
            <person name="Nagatsuka Y."/>
            <person name="Sugiyama J."/>
        </authorList>
    </citation>
    <scope>NUCLEOTIDE SEQUENCE [LARGE SCALE GENOMIC DNA]</scope>
    <source>
        <strain evidence="3">CBS 9802 / IAM 14324 / JCM 22182 / KY 12970</strain>
    </source>
</reference>
<dbReference type="EMBL" id="BABT02000062">
    <property type="protein sequence ID" value="GAA95465.1"/>
    <property type="molecule type" value="Genomic_DNA"/>
</dbReference>
<dbReference type="PANTHER" id="PTHR41800:SF1">
    <property type="entry name" value="EXPRESSED PROTEIN"/>
    <property type="match status" value="1"/>
</dbReference>
<evidence type="ECO:0000313" key="2">
    <source>
        <dbReference type="EMBL" id="GAA95465.1"/>
    </source>
</evidence>
<comment type="caution">
    <text evidence="2">The sequence shown here is derived from an EMBL/GenBank/DDBJ whole genome shotgun (WGS) entry which is preliminary data.</text>
</comment>
<dbReference type="PANTHER" id="PTHR41800">
    <property type="entry name" value="EXPRESSED PROTEIN"/>
    <property type="match status" value="1"/>
</dbReference>
<proteinExistence type="predicted"/>
<dbReference type="InterPro" id="IPR031833">
    <property type="entry name" value="DUF4748"/>
</dbReference>
<evidence type="ECO:0000256" key="1">
    <source>
        <dbReference type="SAM" id="Phobius"/>
    </source>
</evidence>